<evidence type="ECO:0000259" key="5">
    <source>
        <dbReference type="Pfam" id="PF00347"/>
    </source>
</evidence>
<feature type="domain" description="Large ribosomal subunit protein uL6 alpha-beta" evidence="5">
    <location>
        <begin position="103"/>
        <end position="181"/>
    </location>
</feature>
<name>A0A2U9GHH3_9STRA</name>
<gene>
    <name evidence="6" type="primary">rpl6</name>
</gene>
<reference evidence="6" key="1">
    <citation type="journal article" date="2018" name="Genome Biol. Evol.">
        <title>Recurrent loss, horizontal transfer, and the obscure origins of mitochondrial introns in diatoms (Bacillariophyta).</title>
        <authorList>
            <person name="Guillory W.X."/>
            <person name="Onyshchenko A."/>
            <person name="Ruck E.C."/>
            <person name="Parks M."/>
            <person name="Nakov T."/>
            <person name="Wickett N.J."/>
            <person name="Alverson A.J."/>
        </authorList>
    </citation>
    <scope>NUCLEOTIDE SEQUENCE</scope>
    <source>
        <strain evidence="6">CCMP1855</strain>
    </source>
</reference>
<evidence type="ECO:0000256" key="3">
    <source>
        <dbReference type="ARBA" id="ARBA00023274"/>
    </source>
</evidence>
<dbReference type="InterPro" id="IPR019906">
    <property type="entry name" value="Ribosomal_uL6_bac-type"/>
</dbReference>
<dbReference type="SUPFAM" id="SSF56053">
    <property type="entry name" value="Ribosomal protein L6"/>
    <property type="match status" value="1"/>
</dbReference>
<dbReference type="PROSITE" id="PS00525">
    <property type="entry name" value="RIBOSOMAL_L6_1"/>
    <property type="match status" value="1"/>
</dbReference>
<dbReference type="InterPro" id="IPR020040">
    <property type="entry name" value="Ribosomal_uL6_a/b-dom"/>
</dbReference>
<dbReference type="PANTHER" id="PTHR11655:SF14">
    <property type="entry name" value="LARGE RIBOSOMAL SUBUNIT PROTEIN UL6M"/>
    <property type="match status" value="1"/>
</dbReference>
<dbReference type="GeneID" id="36957281"/>
<dbReference type="Pfam" id="PF00347">
    <property type="entry name" value="Ribosomal_L6"/>
    <property type="match status" value="1"/>
</dbReference>
<comment type="similarity">
    <text evidence="1 4">Belongs to the universal ribosomal protein uL6 family.</text>
</comment>
<dbReference type="GO" id="GO:0019843">
    <property type="term" value="F:rRNA binding"/>
    <property type="evidence" value="ECO:0007669"/>
    <property type="project" value="InterPro"/>
</dbReference>
<dbReference type="InterPro" id="IPR036789">
    <property type="entry name" value="Ribosomal_uL6-like_a/b-dom_sf"/>
</dbReference>
<geneLocation type="mitochondrion" evidence="6"/>
<dbReference type="EMBL" id="MG271845">
    <property type="protein sequence ID" value="AWQ64036.1"/>
    <property type="molecule type" value="Genomic_DNA"/>
</dbReference>
<keyword evidence="3 4" id="KW-0687">Ribonucleoprotein</keyword>
<keyword evidence="6" id="KW-0496">Mitochondrion</keyword>
<dbReference type="RefSeq" id="YP_009495389.1">
    <property type="nucleotide sequence ID" value="NC_037986.1"/>
</dbReference>
<evidence type="ECO:0000256" key="2">
    <source>
        <dbReference type="ARBA" id="ARBA00022980"/>
    </source>
</evidence>
<dbReference type="InterPro" id="IPR002358">
    <property type="entry name" value="Ribosomal_uL6_CS"/>
</dbReference>
<sequence>MSNLKKLKKRYTVKIPKNISIIYCDKKNIITFVGPLQTKSLKLNVKIFLILESQLIVVTQIPLSNISSGSLKTSKKLQGTTVSKIKQSIIEVSYTLYNKLNLVGVGYRVFAHEKLQNQIYLKLGYSHLVYFKIPNNLNSFCQKFTKLFLFGNCSFDLLTHTAAQIRSCKLPEPYKGKGILYNQEKIVLKKGKKFK</sequence>
<dbReference type="GO" id="GO:0005840">
    <property type="term" value="C:ribosome"/>
    <property type="evidence" value="ECO:0007669"/>
    <property type="project" value="UniProtKB-KW"/>
</dbReference>
<proteinExistence type="inferred from homology"/>
<dbReference type="GO" id="GO:1990904">
    <property type="term" value="C:ribonucleoprotein complex"/>
    <property type="evidence" value="ECO:0007669"/>
    <property type="project" value="UniProtKB-KW"/>
</dbReference>
<evidence type="ECO:0000313" key="6">
    <source>
        <dbReference type="EMBL" id="AWQ64036.1"/>
    </source>
</evidence>
<dbReference type="PIRSF" id="PIRSF002162">
    <property type="entry name" value="Ribosomal_L6"/>
    <property type="match status" value="1"/>
</dbReference>
<keyword evidence="2 4" id="KW-0689">Ribosomal protein</keyword>
<accession>A0A2U9GHH3</accession>
<dbReference type="GO" id="GO:0003735">
    <property type="term" value="F:structural constituent of ribosome"/>
    <property type="evidence" value="ECO:0007669"/>
    <property type="project" value="InterPro"/>
</dbReference>
<dbReference type="GO" id="GO:0006412">
    <property type="term" value="P:translation"/>
    <property type="evidence" value="ECO:0007669"/>
    <property type="project" value="InterPro"/>
</dbReference>
<organism evidence="6">
    <name type="scientific">Cylindrotheca closterium</name>
    <dbReference type="NCBI Taxonomy" id="2856"/>
    <lineage>
        <taxon>Eukaryota</taxon>
        <taxon>Sar</taxon>
        <taxon>Stramenopiles</taxon>
        <taxon>Ochrophyta</taxon>
        <taxon>Bacillariophyta</taxon>
        <taxon>Bacillariophyceae</taxon>
        <taxon>Bacillariophycidae</taxon>
        <taxon>Bacillariales</taxon>
        <taxon>Bacillariaceae</taxon>
        <taxon>Cylindrotheca</taxon>
    </lineage>
</organism>
<dbReference type="InterPro" id="IPR000702">
    <property type="entry name" value="Ribosomal_uL6-like"/>
</dbReference>
<protein>
    <submittedName>
        <fullName evidence="6">Ribosomal protein L6</fullName>
    </submittedName>
</protein>
<dbReference type="AlphaFoldDB" id="A0A2U9GHH3"/>
<evidence type="ECO:0000256" key="4">
    <source>
        <dbReference type="RuleBase" id="RU003869"/>
    </source>
</evidence>
<dbReference type="Gene3D" id="3.90.930.12">
    <property type="entry name" value="Ribosomal protein L6, alpha-beta domain"/>
    <property type="match status" value="1"/>
</dbReference>
<dbReference type="PANTHER" id="PTHR11655">
    <property type="entry name" value="60S/50S RIBOSOMAL PROTEIN L6/L9"/>
    <property type="match status" value="1"/>
</dbReference>
<evidence type="ECO:0000256" key="1">
    <source>
        <dbReference type="ARBA" id="ARBA00009356"/>
    </source>
</evidence>
<dbReference type="PRINTS" id="PR00059">
    <property type="entry name" value="RIBOSOMALL6"/>
</dbReference>